<accession>H9G365</accession>
<dbReference type="KEGG" id="cel:CELE_ZK262.20"/>
<dbReference type="AGR" id="WB:WBGene00219370"/>
<protein>
    <submittedName>
        <fullName evidence="1">Secreted protein</fullName>
    </submittedName>
</protein>
<evidence type="ECO:0000313" key="3">
    <source>
        <dbReference type="WormBase" id="ZK262.20"/>
    </source>
</evidence>
<evidence type="ECO:0000313" key="1">
    <source>
        <dbReference type="EMBL" id="CCG28179.1"/>
    </source>
</evidence>
<name>H9G365_CAEEL</name>
<dbReference type="GeneID" id="13218215"/>
<dbReference type="Proteomes" id="UP000001940">
    <property type="component" value="Chromosome V"/>
</dbReference>
<dbReference type="HOGENOM" id="CLU_1983574_0_0_1"/>
<organism evidence="1 2">
    <name type="scientific">Caenorhabditis elegans</name>
    <dbReference type="NCBI Taxonomy" id="6239"/>
    <lineage>
        <taxon>Eukaryota</taxon>
        <taxon>Metazoa</taxon>
        <taxon>Ecdysozoa</taxon>
        <taxon>Nematoda</taxon>
        <taxon>Chromadorea</taxon>
        <taxon>Rhabditida</taxon>
        <taxon>Rhabditina</taxon>
        <taxon>Rhabditomorpha</taxon>
        <taxon>Rhabditoidea</taxon>
        <taxon>Rhabditidae</taxon>
        <taxon>Peloderinae</taxon>
        <taxon>Caenorhabditis</taxon>
    </lineage>
</organism>
<dbReference type="WormBase" id="ZK262.20">
    <property type="protein sequence ID" value="CE47278"/>
    <property type="gene ID" value="WBGene00219370"/>
</dbReference>
<reference evidence="1 2" key="1">
    <citation type="journal article" date="1998" name="Science">
        <title>Genome sequence of the nematode C. elegans: a platform for investigating biology.</title>
        <authorList>
            <consortium name="The C. elegans sequencing consortium"/>
            <person name="Sulson J.E."/>
            <person name="Waterston R."/>
        </authorList>
    </citation>
    <scope>NUCLEOTIDE SEQUENCE [LARGE SCALE GENOMIC DNA]</scope>
    <source>
        <strain evidence="1 2">Bristol N2</strain>
    </source>
</reference>
<proteinExistence type="predicted"/>
<dbReference type="RefSeq" id="NP_001256799.1">
    <property type="nucleotide sequence ID" value="NM_001269870.1"/>
</dbReference>
<dbReference type="SMR" id="H9G365"/>
<dbReference type="PaxDb" id="6239-ZK262.20"/>
<dbReference type="EMBL" id="BX284605">
    <property type="protein sequence ID" value="CCG28179.1"/>
    <property type="molecule type" value="Genomic_DNA"/>
</dbReference>
<sequence>MRLANNDMSTFNIYKTLCICSLIHFSVCFLKIANLPQIRKLLESNPNVSNSFNNNAIDNKKAYLFSNCSVNISQVAELNLDSLDLSLDEYESLVLKMIAGHQAEIKKLQKKLADVRTNTSFKSLAL</sequence>
<evidence type="ECO:0000313" key="2">
    <source>
        <dbReference type="Proteomes" id="UP000001940"/>
    </source>
</evidence>
<dbReference type="CTD" id="13218215"/>
<dbReference type="AlphaFoldDB" id="H9G365"/>
<keyword evidence="2" id="KW-1185">Reference proteome</keyword>
<dbReference type="InParanoid" id="H9G365"/>
<gene>
    <name evidence="1" type="ORF">CELE_ZK262.20</name>
    <name evidence="1 3" type="ORF">ZK262.20</name>
</gene>